<gene>
    <name evidence="2" type="ORF">D9Q98_003198</name>
</gene>
<evidence type="ECO:0000313" key="3">
    <source>
        <dbReference type="Proteomes" id="UP001055712"/>
    </source>
</evidence>
<protein>
    <submittedName>
        <fullName evidence="2">Uncharacterized protein</fullName>
    </submittedName>
</protein>
<feature type="region of interest" description="Disordered" evidence="1">
    <location>
        <begin position="1"/>
        <end position="118"/>
    </location>
</feature>
<accession>A0A9D4YY92</accession>
<evidence type="ECO:0000313" key="2">
    <source>
        <dbReference type="EMBL" id="KAI3433382.1"/>
    </source>
</evidence>
<dbReference type="AlphaFoldDB" id="A0A9D4YY92"/>
<proteinExistence type="predicted"/>
<reference evidence="2" key="2">
    <citation type="submission" date="2020-11" db="EMBL/GenBank/DDBJ databases">
        <authorList>
            <person name="Cecchin M."/>
            <person name="Marcolungo L."/>
            <person name="Rossato M."/>
            <person name="Girolomoni L."/>
            <person name="Cosentino E."/>
            <person name="Cuine S."/>
            <person name="Li-Beisson Y."/>
            <person name="Delledonne M."/>
            <person name="Ballottari M."/>
        </authorList>
    </citation>
    <scope>NUCLEOTIDE SEQUENCE</scope>
    <source>
        <strain evidence="2">211/11P</strain>
        <tissue evidence="2">Whole cell</tissue>
    </source>
</reference>
<feature type="compositionally biased region" description="Acidic residues" evidence="1">
    <location>
        <begin position="41"/>
        <end position="55"/>
    </location>
</feature>
<name>A0A9D4YY92_CHLVU</name>
<dbReference type="Proteomes" id="UP001055712">
    <property type="component" value="Unassembled WGS sequence"/>
</dbReference>
<feature type="compositionally biased region" description="Basic and acidic residues" evidence="1">
    <location>
        <begin position="100"/>
        <end position="111"/>
    </location>
</feature>
<feature type="compositionally biased region" description="Basic residues" evidence="1">
    <location>
        <begin position="71"/>
        <end position="91"/>
    </location>
</feature>
<reference evidence="2" key="1">
    <citation type="journal article" date="2019" name="Plant J.">
        <title>Chlorella vulgaris genome assembly and annotation reveals the molecular basis for metabolic acclimation to high light conditions.</title>
        <authorList>
            <person name="Cecchin M."/>
            <person name="Marcolungo L."/>
            <person name="Rossato M."/>
            <person name="Girolomoni L."/>
            <person name="Cosentino E."/>
            <person name="Cuine S."/>
            <person name="Li-Beisson Y."/>
            <person name="Delledonne M."/>
            <person name="Ballottari M."/>
        </authorList>
    </citation>
    <scope>NUCLEOTIDE SEQUENCE</scope>
    <source>
        <strain evidence="2">211/11P</strain>
    </source>
</reference>
<keyword evidence="3" id="KW-1185">Reference proteome</keyword>
<evidence type="ECO:0000256" key="1">
    <source>
        <dbReference type="SAM" id="MobiDB-lite"/>
    </source>
</evidence>
<dbReference type="EMBL" id="SIDB01000004">
    <property type="protein sequence ID" value="KAI3433382.1"/>
    <property type="molecule type" value="Genomic_DNA"/>
</dbReference>
<organism evidence="2 3">
    <name type="scientific">Chlorella vulgaris</name>
    <name type="common">Green alga</name>
    <dbReference type="NCBI Taxonomy" id="3077"/>
    <lineage>
        <taxon>Eukaryota</taxon>
        <taxon>Viridiplantae</taxon>
        <taxon>Chlorophyta</taxon>
        <taxon>core chlorophytes</taxon>
        <taxon>Trebouxiophyceae</taxon>
        <taxon>Chlorellales</taxon>
        <taxon>Chlorellaceae</taxon>
        <taxon>Chlorella clade</taxon>
        <taxon>Chlorella</taxon>
    </lineage>
</organism>
<comment type="caution">
    <text evidence="2">The sequence shown here is derived from an EMBL/GenBank/DDBJ whole genome shotgun (WGS) entry which is preliminary data.</text>
</comment>
<feature type="compositionally biased region" description="Basic residues" evidence="1">
    <location>
        <begin position="1"/>
        <end position="13"/>
    </location>
</feature>
<sequence length="133" mass="14132">MGKQRNKRARAAKQHGMEVEEGGDAAATAAANADWQTGPVDGDDDDDAAGMDTGEDGAAAGQLNGQSRSKQFLKVKRGARSAKQKQRKRKSLERALATADKVDSKTAREGSRVASKKSLKKLWTNSKGECSGK</sequence>